<dbReference type="GO" id="GO:0003677">
    <property type="term" value="F:DNA binding"/>
    <property type="evidence" value="ECO:0007669"/>
    <property type="project" value="InterPro"/>
</dbReference>
<dbReference type="Pfam" id="PF08281">
    <property type="entry name" value="Sigma70_r4_2"/>
    <property type="match status" value="1"/>
</dbReference>
<evidence type="ECO:0000259" key="5">
    <source>
        <dbReference type="Pfam" id="PF04542"/>
    </source>
</evidence>
<dbReference type="Pfam" id="PF04542">
    <property type="entry name" value="Sigma70_r2"/>
    <property type="match status" value="1"/>
</dbReference>
<evidence type="ECO:0000313" key="8">
    <source>
        <dbReference type="Proteomes" id="UP000005824"/>
    </source>
</evidence>
<comment type="caution">
    <text evidence="7">The sequence shown here is derived from an EMBL/GenBank/DDBJ whole genome shotgun (WGS) entry which is preliminary data.</text>
</comment>
<dbReference type="AlphaFoldDB" id="B4CVK2"/>
<protein>
    <submittedName>
        <fullName evidence="7">RNA polymerase, sigma-24 subunit, ECF subfamily</fullName>
    </submittedName>
</protein>
<dbReference type="RefSeq" id="WP_006978016.1">
    <property type="nucleotide sequence ID" value="NZ_ABVL01000002.1"/>
</dbReference>
<dbReference type="GO" id="GO:0006352">
    <property type="term" value="P:DNA-templated transcription initiation"/>
    <property type="evidence" value="ECO:0007669"/>
    <property type="project" value="InterPro"/>
</dbReference>
<keyword evidence="3" id="KW-0731">Sigma factor</keyword>
<dbReference type="InterPro" id="IPR007627">
    <property type="entry name" value="RNA_pol_sigma70_r2"/>
</dbReference>
<reference evidence="7 8" key="1">
    <citation type="journal article" date="2011" name="J. Bacteriol.">
        <title>Genome sequence of Chthoniobacter flavus Ellin428, an aerobic heterotrophic soil bacterium.</title>
        <authorList>
            <person name="Kant R."/>
            <person name="van Passel M.W."/>
            <person name="Palva A."/>
            <person name="Lucas S."/>
            <person name="Lapidus A."/>
            <person name="Glavina Del Rio T."/>
            <person name="Dalin E."/>
            <person name="Tice H."/>
            <person name="Bruce D."/>
            <person name="Goodwin L."/>
            <person name="Pitluck S."/>
            <person name="Larimer F.W."/>
            <person name="Land M.L."/>
            <person name="Hauser L."/>
            <person name="Sangwan P."/>
            <person name="de Vos W.M."/>
            <person name="Janssen P.H."/>
            <person name="Smidt H."/>
        </authorList>
    </citation>
    <scope>NUCLEOTIDE SEQUENCE [LARGE SCALE GENOMIC DNA]</scope>
    <source>
        <strain evidence="7 8">Ellin428</strain>
    </source>
</reference>
<evidence type="ECO:0000256" key="4">
    <source>
        <dbReference type="ARBA" id="ARBA00023163"/>
    </source>
</evidence>
<dbReference type="EMBL" id="ABVL01000002">
    <property type="protein sequence ID" value="EDY21444.1"/>
    <property type="molecule type" value="Genomic_DNA"/>
</dbReference>
<evidence type="ECO:0000256" key="2">
    <source>
        <dbReference type="ARBA" id="ARBA00023015"/>
    </source>
</evidence>
<dbReference type="PANTHER" id="PTHR43133">
    <property type="entry name" value="RNA POLYMERASE ECF-TYPE SIGMA FACTO"/>
    <property type="match status" value="1"/>
</dbReference>
<dbReference type="Proteomes" id="UP000005824">
    <property type="component" value="Unassembled WGS sequence"/>
</dbReference>
<dbReference type="NCBIfam" id="TIGR02937">
    <property type="entry name" value="sigma70-ECF"/>
    <property type="match status" value="1"/>
</dbReference>
<dbReference type="PANTHER" id="PTHR43133:SF51">
    <property type="entry name" value="RNA POLYMERASE SIGMA FACTOR"/>
    <property type="match status" value="1"/>
</dbReference>
<dbReference type="eggNOG" id="COG1595">
    <property type="taxonomic scope" value="Bacteria"/>
</dbReference>
<dbReference type="InterPro" id="IPR036388">
    <property type="entry name" value="WH-like_DNA-bd_sf"/>
</dbReference>
<dbReference type="GO" id="GO:0016987">
    <property type="term" value="F:sigma factor activity"/>
    <property type="evidence" value="ECO:0007669"/>
    <property type="project" value="UniProtKB-KW"/>
</dbReference>
<evidence type="ECO:0000256" key="1">
    <source>
        <dbReference type="ARBA" id="ARBA00010641"/>
    </source>
</evidence>
<dbReference type="Gene3D" id="1.10.10.10">
    <property type="entry name" value="Winged helix-like DNA-binding domain superfamily/Winged helix DNA-binding domain"/>
    <property type="match status" value="1"/>
</dbReference>
<dbReference type="Gene3D" id="1.10.1740.10">
    <property type="match status" value="1"/>
</dbReference>
<dbReference type="SUPFAM" id="SSF88659">
    <property type="entry name" value="Sigma3 and sigma4 domains of RNA polymerase sigma factors"/>
    <property type="match status" value="1"/>
</dbReference>
<keyword evidence="2" id="KW-0805">Transcription regulation</keyword>
<dbReference type="InterPro" id="IPR013324">
    <property type="entry name" value="RNA_pol_sigma_r3/r4-like"/>
</dbReference>
<dbReference type="InParanoid" id="B4CVK2"/>
<dbReference type="InterPro" id="IPR013249">
    <property type="entry name" value="RNA_pol_sigma70_r4_t2"/>
</dbReference>
<dbReference type="SUPFAM" id="SSF88946">
    <property type="entry name" value="Sigma2 domain of RNA polymerase sigma factors"/>
    <property type="match status" value="1"/>
</dbReference>
<dbReference type="InterPro" id="IPR014284">
    <property type="entry name" value="RNA_pol_sigma-70_dom"/>
</dbReference>
<comment type="similarity">
    <text evidence="1">Belongs to the sigma-70 factor family. ECF subfamily.</text>
</comment>
<keyword evidence="8" id="KW-1185">Reference proteome</keyword>
<feature type="domain" description="RNA polymerase sigma-70 region 2" evidence="5">
    <location>
        <begin position="18"/>
        <end position="82"/>
    </location>
</feature>
<gene>
    <name evidence="7" type="ORF">CfE428DRAFT_0689</name>
</gene>
<organism evidence="7 8">
    <name type="scientific">Chthoniobacter flavus Ellin428</name>
    <dbReference type="NCBI Taxonomy" id="497964"/>
    <lineage>
        <taxon>Bacteria</taxon>
        <taxon>Pseudomonadati</taxon>
        <taxon>Verrucomicrobiota</taxon>
        <taxon>Spartobacteria</taxon>
        <taxon>Chthoniobacterales</taxon>
        <taxon>Chthoniobacteraceae</taxon>
        <taxon>Chthoniobacter</taxon>
    </lineage>
</organism>
<evidence type="ECO:0000256" key="3">
    <source>
        <dbReference type="ARBA" id="ARBA00023082"/>
    </source>
</evidence>
<evidence type="ECO:0000259" key="6">
    <source>
        <dbReference type="Pfam" id="PF08281"/>
    </source>
</evidence>
<feature type="domain" description="RNA polymerase sigma factor 70 region 4 type 2" evidence="6">
    <location>
        <begin position="112"/>
        <end position="164"/>
    </location>
</feature>
<sequence length="185" mass="21958">MFGNKQKKKAAWVQSALERYERPLLQYAMSIVGEIERARDVVQETFMRLHNQEQENIEGHLSQWLFTVCRNCALKSLKKEDRYIYVEAQEFETKRCEGLTPLMELERKERVERLMELVKELPKNQYEVVRLRFHHHHSYQEISEITGLSVGNVGFLLNAAMRNLRGKMDRDDKDEKIIYLKKGVA</sequence>
<dbReference type="InterPro" id="IPR039425">
    <property type="entry name" value="RNA_pol_sigma-70-like"/>
</dbReference>
<dbReference type="InterPro" id="IPR013325">
    <property type="entry name" value="RNA_pol_sigma_r2"/>
</dbReference>
<evidence type="ECO:0000313" key="7">
    <source>
        <dbReference type="EMBL" id="EDY21444.1"/>
    </source>
</evidence>
<keyword evidence="4" id="KW-0804">Transcription</keyword>
<proteinExistence type="inferred from homology"/>
<accession>B4CVK2</accession>
<name>B4CVK2_9BACT</name>
<dbReference type="STRING" id="497964.CfE428DRAFT_0689"/>